<accession>A0AA95NCI8</accession>
<dbReference type="KEGG" id="pais:PFX98_22300"/>
<keyword evidence="1" id="KW-1133">Transmembrane helix</keyword>
<dbReference type="Proteomes" id="UP001177769">
    <property type="component" value="Chromosome"/>
</dbReference>
<protein>
    <submittedName>
        <fullName evidence="2">TIGR04438 family Trp-rich protein</fullName>
    </submittedName>
</protein>
<name>A0AA95NCI8_9BURK</name>
<sequence>MWFLAIGLVLLLLKLAAVAPVVDWSWLVVLAPFGLAIAWWGWADSHGYTQKKVMERMDEKKAARREKALEALGQGEKQRRR</sequence>
<dbReference type="RefSeq" id="WP_285232674.1">
    <property type="nucleotide sequence ID" value="NZ_CP116346.1"/>
</dbReference>
<proteinExistence type="predicted"/>
<evidence type="ECO:0000313" key="3">
    <source>
        <dbReference type="Proteomes" id="UP001177769"/>
    </source>
</evidence>
<feature type="transmembrane region" description="Helical" evidence="1">
    <location>
        <begin position="26"/>
        <end position="43"/>
    </location>
</feature>
<dbReference type="InterPro" id="IPR031044">
    <property type="entry name" value="Small_Trp_rich"/>
</dbReference>
<evidence type="ECO:0000256" key="1">
    <source>
        <dbReference type="SAM" id="Phobius"/>
    </source>
</evidence>
<dbReference type="NCBIfam" id="TIGR04438">
    <property type="entry name" value="small_Trp_rich"/>
    <property type="match status" value="1"/>
</dbReference>
<gene>
    <name evidence="2" type="ORF">PFX98_22300</name>
</gene>
<organism evidence="2 3">
    <name type="scientific">Paucibacter sediminis</name>
    <dbReference type="NCBI Taxonomy" id="3019553"/>
    <lineage>
        <taxon>Bacteria</taxon>
        <taxon>Pseudomonadati</taxon>
        <taxon>Pseudomonadota</taxon>
        <taxon>Betaproteobacteria</taxon>
        <taxon>Burkholderiales</taxon>
        <taxon>Sphaerotilaceae</taxon>
        <taxon>Roseateles</taxon>
    </lineage>
</organism>
<dbReference type="AlphaFoldDB" id="A0AA95NCI8"/>
<dbReference type="EMBL" id="CP116346">
    <property type="protein sequence ID" value="WIT11589.1"/>
    <property type="molecule type" value="Genomic_DNA"/>
</dbReference>
<keyword evidence="3" id="KW-1185">Reference proteome</keyword>
<reference evidence="2" key="1">
    <citation type="submission" date="2023-01" db="EMBL/GenBank/DDBJ databases">
        <title>Whole genome sequence of Paucibacter sp. S2-9 isolated from pond sediment.</title>
        <authorList>
            <person name="Jung J.Y."/>
        </authorList>
    </citation>
    <scope>NUCLEOTIDE SEQUENCE</scope>
    <source>
        <strain evidence="2">S2-9</strain>
    </source>
</reference>
<keyword evidence="1" id="KW-0472">Membrane</keyword>
<keyword evidence="1" id="KW-0812">Transmembrane</keyword>
<evidence type="ECO:0000313" key="2">
    <source>
        <dbReference type="EMBL" id="WIT11589.1"/>
    </source>
</evidence>